<protein>
    <submittedName>
        <fullName evidence="7">Membrane protein</fullName>
    </submittedName>
</protein>
<gene>
    <name evidence="7" type="ORF">GV64_10265</name>
</gene>
<feature type="transmembrane region" description="Helical" evidence="5">
    <location>
        <begin position="68"/>
        <end position="88"/>
    </location>
</feature>
<comment type="caution">
    <text evidence="7">The sequence shown here is derived from an EMBL/GenBank/DDBJ whole genome shotgun (WGS) entry which is preliminary data.</text>
</comment>
<proteinExistence type="predicted"/>
<evidence type="ECO:0000259" key="6">
    <source>
        <dbReference type="Pfam" id="PF00892"/>
    </source>
</evidence>
<feature type="transmembrane region" description="Helical" evidence="5">
    <location>
        <begin position="175"/>
        <end position="195"/>
    </location>
</feature>
<feature type="transmembrane region" description="Helical" evidence="5">
    <location>
        <begin position="121"/>
        <end position="139"/>
    </location>
</feature>
<feature type="transmembrane region" description="Helical" evidence="5">
    <location>
        <begin position="94"/>
        <end position="112"/>
    </location>
</feature>
<dbReference type="PANTHER" id="PTHR22911">
    <property type="entry name" value="ACYL-MALONYL CONDENSING ENZYME-RELATED"/>
    <property type="match status" value="1"/>
</dbReference>
<evidence type="ECO:0000256" key="2">
    <source>
        <dbReference type="ARBA" id="ARBA00022692"/>
    </source>
</evidence>
<feature type="domain" description="EamA" evidence="6">
    <location>
        <begin position="147"/>
        <end position="273"/>
    </location>
</feature>
<comment type="subcellular location">
    <subcellularLocation>
        <location evidence="1">Membrane</location>
        <topology evidence="1">Multi-pass membrane protein</topology>
    </subcellularLocation>
</comment>
<dbReference type="Proteomes" id="UP000027997">
    <property type="component" value="Unassembled WGS sequence"/>
</dbReference>
<keyword evidence="4 5" id="KW-0472">Membrane</keyword>
<name>A0A081KAA2_9GAMM</name>
<feature type="transmembrane region" description="Helical" evidence="5">
    <location>
        <begin position="201"/>
        <end position="219"/>
    </location>
</feature>
<dbReference type="PANTHER" id="PTHR22911:SF6">
    <property type="entry name" value="SOLUTE CARRIER FAMILY 35 MEMBER G1"/>
    <property type="match status" value="1"/>
</dbReference>
<dbReference type="GO" id="GO:0016020">
    <property type="term" value="C:membrane"/>
    <property type="evidence" value="ECO:0007669"/>
    <property type="project" value="UniProtKB-SubCell"/>
</dbReference>
<dbReference type="eggNOG" id="COG0697">
    <property type="taxonomic scope" value="Bacteria"/>
</dbReference>
<dbReference type="Pfam" id="PF00892">
    <property type="entry name" value="EamA"/>
    <property type="match status" value="2"/>
</dbReference>
<reference evidence="7 8" key="1">
    <citation type="submission" date="2014-06" db="EMBL/GenBank/DDBJ databases">
        <title>Whole Genome Sequences of Three Symbiotic Endozoicomonas Bacteria.</title>
        <authorList>
            <person name="Neave M.J."/>
            <person name="Apprill A."/>
            <person name="Voolstra C.R."/>
        </authorList>
    </citation>
    <scope>NUCLEOTIDE SEQUENCE [LARGE SCALE GENOMIC DNA]</scope>
    <source>
        <strain evidence="7 8">DSM 22380</strain>
    </source>
</reference>
<dbReference type="SUPFAM" id="SSF103481">
    <property type="entry name" value="Multidrug resistance efflux transporter EmrE"/>
    <property type="match status" value="2"/>
</dbReference>
<evidence type="ECO:0000256" key="5">
    <source>
        <dbReference type="SAM" id="Phobius"/>
    </source>
</evidence>
<keyword evidence="8" id="KW-1185">Reference proteome</keyword>
<organism evidence="7 8">
    <name type="scientific">Endozoicomonas elysicola</name>
    <dbReference type="NCBI Taxonomy" id="305900"/>
    <lineage>
        <taxon>Bacteria</taxon>
        <taxon>Pseudomonadati</taxon>
        <taxon>Pseudomonadota</taxon>
        <taxon>Gammaproteobacteria</taxon>
        <taxon>Oceanospirillales</taxon>
        <taxon>Endozoicomonadaceae</taxon>
        <taxon>Endozoicomonas</taxon>
    </lineage>
</organism>
<keyword evidence="2 5" id="KW-0812">Transmembrane</keyword>
<evidence type="ECO:0000256" key="4">
    <source>
        <dbReference type="ARBA" id="ARBA00023136"/>
    </source>
</evidence>
<evidence type="ECO:0000313" key="8">
    <source>
        <dbReference type="Proteomes" id="UP000027997"/>
    </source>
</evidence>
<dbReference type="InterPro" id="IPR037185">
    <property type="entry name" value="EmrE-like"/>
</dbReference>
<dbReference type="AlphaFoldDB" id="A0A081KAA2"/>
<feature type="transmembrane region" description="Helical" evidence="5">
    <location>
        <begin position="35"/>
        <end position="56"/>
    </location>
</feature>
<feature type="transmembrane region" description="Helical" evidence="5">
    <location>
        <begin position="257"/>
        <end position="276"/>
    </location>
</feature>
<keyword evidence="3 5" id="KW-1133">Transmembrane helix</keyword>
<accession>A0A081KAA2</accession>
<dbReference type="STRING" id="305900.GV64_10265"/>
<sequence>MIKSALWMIGALTSFSLMAIGVRELSGLIDTFQVLFFRSVIGLFVIALVIACSGKVERFRTDRPGLHGIRNIVHFAGSYGWFLGIGLLPLAEVFALEFTVPLWTALIACLFLNEQLTVRKVFAIILGMVGVVVIVQPGSGVISHSSLIVLGAAICYAVAHSSTKSLAATEHPLTILFYMCLVQLPIGLCFSLLNWQNPTDVQWFWITVIGISALTAHFCMAKAMQTAEATVVVTMDFLRLPAIAMVGVAFYAEPLEIALMVGALLMLLGNLLNMYVPENKHGDVARTSR</sequence>
<feature type="domain" description="EamA" evidence="6">
    <location>
        <begin position="4"/>
        <end position="135"/>
    </location>
</feature>
<evidence type="ECO:0000313" key="7">
    <source>
        <dbReference type="EMBL" id="KEI71078.1"/>
    </source>
</evidence>
<evidence type="ECO:0000256" key="3">
    <source>
        <dbReference type="ARBA" id="ARBA00022989"/>
    </source>
</evidence>
<dbReference type="InterPro" id="IPR000620">
    <property type="entry name" value="EamA_dom"/>
</dbReference>
<feature type="transmembrane region" description="Helical" evidence="5">
    <location>
        <begin position="145"/>
        <end position="163"/>
    </location>
</feature>
<dbReference type="EMBL" id="JOJP01000001">
    <property type="protein sequence ID" value="KEI71078.1"/>
    <property type="molecule type" value="Genomic_DNA"/>
</dbReference>
<feature type="transmembrane region" description="Helical" evidence="5">
    <location>
        <begin position="231"/>
        <end position="251"/>
    </location>
</feature>
<evidence type="ECO:0000256" key="1">
    <source>
        <dbReference type="ARBA" id="ARBA00004141"/>
    </source>
</evidence>